<comment type="caution">
    <text evidence="3">The sequence shown here is derived from an EMBL/GenBank/DDBJ whole genome shotgun (WGS) entry which is preliminary data.</text>
</comment>
<dbReference type="InterPro" id="IPR026042">
    <property type="entry name" value="YjbJ"/>
</dbReference>
<dbReference type="SUPFAM" id="SSF69047">
    <property type="entry name" value="Hypothetical protein YjbJ"/>
    <property type="match status" value="1"/>
</dbReference>
<name>A0A317E1R5_9PROT</name>
<proteinExistence type="inferred from homology"/>
<dbReference type="EMBL" id="QGLE01000009">
    <property type="protein sequence ID" value="PWR20354.1"/>
    <property type="molecule type" value="Genomic_DNA"/>
</dbReference>
<feature type="domain" description="CsbD-like" evidence="2">
    <location>
        <begin position="4"/>
        <end position="56"/>
    </location>
</feature>
<dbReference type="InterPro" id="IPR036629">
    <property type="entry name" value="YjbJ_sf"/>
</dbReference>
<dbReference type="Pfam" id="PF05532">
    <property type="entry name" value="CsbD"/>
    <property type="match status" value="1"/>
</dbReference>
<comment type="similarity">
    <text evidence="1">Belongs to the UPF0337 (CsbD) family.</text>
</comment>
<gene>
    <name evidence="3" type="ORF">DKG74_15215</name>
</gene>
<dbReference type="InterPro" id="IPR008462">
    <property type="entry name" value="CsbD"/>
</dbReference>
<dbReference type="OrthoDB" id="9796058at2"/>
<accession>A0A317E1R5</accession>
<dbReference type="InterPro" id="IPR050423">
    <property type="entry name" value="UPF0337_stress_rsp"/>
</dbReference>
<dbReference type="PANTHER" id="PTHR34977:SF1">
    <property type="entry name" value="UPF0337 PROTEIN YJBJ"/>
    <property type="match status" value="1"/>
</dbReference>
<evidence type="ECO:0000313" key="3">
    <source>
        <dbReference type="EMBL" id="PWR20354.1"/>
    </source>
</evidence>
<dbReference type="Proteomes" id="UP000245461">
    <property type="component" value="Unassembled WGS sequence"/>
</dbReference>
<dbReference type="PIRSF" id="PIRSF039008">
    <property type="entry name" value="YjbJ"/>
    <property type="match status" value="1"/>
</dbReference>
<evidence type="ECO:0000313" key="4">
    <source>
        <dbReference type="Proteomes" id="UP000245461"/>
    </source>
</evidence>
<keyword evidence="4" id="KW-1185">Reference proteome</keyword>
<dbReference type="PANTHER" id="PTHR34977">
    <property type="entry name" value="UPF0337 PROTEIN YJBJ"/>
    <property type="match status" value="1"/>
</dbReference>
<reference evidence="3 4" key="1">
    <citation type="submission" date="2018-05" db="EMBL/GenBank/DDBJ databases">
        <title>Zavarzinia sp. HR-AS.</title>
        <authorList>
            <person name="Lee Y."/>
            <person name="Jeon C.O."/>
        </authorList>
    </citation>
    <scope>NUCLEOTIDE SEQUENCE [LARGE SCALE GENOMIC DNA]</scope>
    <source>
        <strain evidence="3 4">HR-AS</strain>
    </source>
</reference>
<dbReference type="AlphaFoldDB" id="A0A317E1R5"/>
<protein>
    <submittedName>
        <fullName evidence="3">CsbD family protein</fullName>
    </submittedName>
</protein>
<sequence length="66" mass="7903">MNWDTVKGNWKHTKGLIKEKWGELTDDDLTRAEGRKDQLIGRIQERYGRTREAAEREVDHWLKSLH</sequence>
<dbReference type="RefSeq" id="WP_109907028.1">
    <property type="nucleotide sequence ID" value="NZ_QGLE01000009.1"/>
</dbReference>
<evidence type="ECO:0000256" key="1">
    <source>
        <dbReference type="ARBA" id="ARBA00009129"/>
    </source>
</evidence>
<organism evidence="3 4">
    <name type="scientific">Zavarzinia aquatilis</name>
    <dbReference type="NCBI Taxonomy" id="2211142"/>
    <lineage>
        <taxon>Bacteria</taxon>
        <taxon>Pseudomonadati</taxon>
        <taxon>Pseudomonadota</taxon>
        <taxon>Alphaproteobacteria</taxon>
        <taxon>Rhodospirillales</taxon>
        <taxon>Zavarziniaceae</taxon>
        <taxon>Zavarzinia</taxon>
    </lineage>
</organism>
<dbReference type="Gene3D" id="1.10.1470.10">
    <property type="entry name" value="YjbJ"/>
    <property type="match status" value="1"/>
</dbReference>
<evidence type="ECO:0000259" key="2">
    <source>
        <dbReference type="Pfam" id="PF05532"/>
    </source>
</evidence>